<feature type="region of interest" description="Disordered" evidence="2">
    <location>
        <begin position="353"/>
        <end position="409"/>
    </location>
</feature>
<organism evidence="5 6">
    <name type="scientific">Stylonychia lemnae</name>
    <name type="common">Ciliate</name>
    <dbReference type="NCBI Taxonomy" id="5949"/>
    <lineage>
        <taxon>Eukaryota</taxon>
        <taxon>Sar</taxon>
        <taxon>Alveolata</taxon>
        <taxon>Ciliophora</taxon>
        <taxon>Intramacronucleata</taxon>
        <taxon>Spirotrichea</taxon>
        <taxon>Stichotrichia</taxon>
        <taxon>Sporadotrichida</taxon>
        <taxon>Oxytrichidae</taxon>
        <taxon>Stylonychinae</taxon>
        <taxon>Stylonychia</taxon>
    </lineage>
</organism>
<dbReference type="InterPro" id="IPR007275">
    <property type="entry name" value="YTH_domain"/>
</dbReference>
<keyword evidence="1" id="KW-0862">Zinc</keyword>
<dbReference type="GO" id="GO:0048024">
    <property type="term" value="P:regulation of mRNA splicing, via spliceosome"/>
    <property type="evidence" value="ECO:0007669"/>
    <property type="project" value="TreeGrafter"/>
</dbReference>
<feature type="domain" description="YTH" evidence="4">
    <location>
        <begin position="187"/>
        <end position="324"/>
    </location>
</feature>
<evidence type="ECO:0000313" key="6">
    <source>
        <dbReference type="Proteomes" id="UP000039865"/>
    </source>
</evidence>
<dbReference type="Gene3D" id="3.10.590.10">
    <property type="entry name" value="ph1033 like domains"/>
    <property type="match status" value="1"/>
</dbReference>
<keyword evidence="1" id="KW-0863">Zinc-finger</keyword>
<dbReference type="PROSITE" id="PS50882">
    <property type="entry name" value="YTH"/>
    <property type="match status" value="1"/>
</dbReference>
<name>A0A077ZSV1_STYLE</name>
<dbReference type="PROSITE" id="PS50103">
    <property type="entry name" value="ZF_C3H1"/>
    <property type="match status" value="1"/>
</dbReference>
<dbReference type="OrthoDB" id="6103986at2759"/>
<protein>
    <submittedName>
        <fullName evidence="5">Cleavage and polyadenylation specificity factor cpsf30-like</fullName>
    </submittedName>
</protein>
<sequence>MTPPQYFMDQIQRQFQNMNKNNFVPVNQNSMQMPLGQQNPQLGIASLQIPQQLQQMQIPKLQKFQIECQDYNQGFCINGPACQYQHIKKPESSRPKKVQEQYIKKVYKYFQNDGMTNHYLLLELLNSVLINKLQDTQSINISLGGGTFSDVMSERSDHHYFSNYSQQMAREIDMIIENTKPIMKGRTRFFVVKSFNTESLLVSQKFQVWATSAGPTKKLTNAFKTSDHVVLIFSVNESRSFQGFALMESEPDPSYLSDYFKSDQESPIQYAGNFKVRWVVQGDYQFKDLEHLPLNPMNENMPIKQSKNGQELPFKLGNYLCYLIYHQKDPKKQILTTLEVINQMPVQFTMSQQHNYNQSKQGGQSYQQSHYRQNNNNTSGGGNNSNSQAQSSQQQYQNSQSNSYQNNQTQQYIPKNKQNNNNIQSANYSQSQQNYYSGSNQANQGYSTHQQNQYQNNSYNKQNKT</sequence>
<feature type="compositionally biased region" description="Low complexity" evidence="2">
    <location>
        <begin position="356"/>
        <end position="409"/>
    </location>
</feature>
<dbReference type="Pfam" id="PF04146">
    <property type="entry name" value="YTH"/>
    <property type="match status" value="1"/>
</dbReference>
<evidence type="ECO:0000259" key="3">
    <source>
        <dbReference type="PROSITE" id="PS50103"/>
    </source>
</evidence>
<dbReference type="GO" id="GO:1990247">
    <property type="term" value="F:N6-methyladenosine-containing RNA reader activity"/>
    <property type="evidence" value="ECO:0007669"/>
    <property type="project" value="TreeGrafter"/>
</dbReference>
<dbReference type="GO" id="GO:0008270">
    <property type="term" value="F:zinc ion binding"/>
    <property type="evidence" value="ECO:0007669"/>
    <property type="project" value="UniProtKB-KW"/>
</dbReference>
<evidence type="ECO:0000259" key="4">
    <source>
        <dbReference type="PROSITE" id="PS50882"/>
    </source>
</evidence>
<feature type="zinc finger region" description="C3H1-type" evidence="1">
    <location>
        <begin position="62"/>
        <end position="89"/>
    </location>
</feature>
<dbReference type="GO" id="GO:0000398">
    <property type="term" value="P:mRNA splicing, via spliceosome"/>
    <property type="evidence" value="ECO:0007669"/>
    <property type="project" value="TreeGrafter"/>
</dbReference>
<feature type="domain" description="C3H1-type" evidence="3">
    <location>
        <begin position="62"/>
        <end position="89"/>
    </location>
</feature>
<evidence type="ECO:0000313" key="5">
    <source>
        <dbReference type="EMBL" id="CDW72390.1"/>
    </source>
</evidence>
<reference evidence="5 6" key="1">
    <citation type="submission" date="2014-06" db="EMBL/GenBank/DDBJ databases">
        <authorList>
            <person name="Swart Estienne"/>
        </authorList>
    </citation>
    <scope>NUCLEOTIDE SEQUENCE [LARGE SCALE GENOMIC DNA]</scope>
    <source>
        <strain evidence="5 6">130c</strain>
    </source>
</reference>
<gene>
    <name evidence="5" type="primary">Contig17501.g18617</name>
    <name evidence="5" type="ORF">STYLEM_1350</name>
</gene>
<dbReference type="CDD" id="cd21134">
    <property type="entry name" value="YTH"/>
    <property type="match status" value="1"/>
</dbReference>
<feature type="region of interest" description="Disordered" evidence="2">
    <location>
        <begin position="430"/>
        <end position="465"/>
    </location>
</feature>
<dbReference type="InterPro" id="IPR045168">
    <property type="entry name" value="YTH_prot"/>
</dbReference>
<dbReference type="AlphaFoldDB" id="A0A077ZSV1"/>
<dbReference type="GO" id="GO:0005654">
    <property type="term" value="C:nucleoplasm"/>
    <property type="evidence" value="ECO:0007669"/>
    <property type="project" value="TreeGrafter"/>
</dbReference>
<dbReference type="PANTHER" id="PTHR12357:SF3">
    <property type="entry name" value="YTH DOMAIN-CONTAINING PROTEIN 1"/>
    <property type="match status" value="1"/>
</dbReference>
<evidence type="ECO:0000256" key="1">
    <source>
        <dbReference type="PROSITE-ProRule" id="PRU00723"/>
    </source>
</evidence>
<accession>A0A077ZSV1</accession>
<dbReference type="InterPro" id="IPR000571">
    <property type="entry name" value="Znf_CCCH"/>
</dbReference>
<dbReference type="Proteomes" id="UP000039865">
    <property type="component" value="Unassembled WGS sequence"/>
</dbReference>
<dbReference type="PANTHER" id="PTHR12357">
    <property type="entry name" value="YTH YT521-B HOMOLOGY DOMAIN-CONTAINING"/>
    <property type="match status" value="1"/>
</dbReference>
<dbReference type="GO" id="GO:0003729">
    <property type="term" value="F:mRNA binding"/>
    <property type="evidence" value="ECO:0007669"/>
    <property type="project" value="TreeGrafter"/>
</dbReference>
<keyword evidence="6" id="KW-1185">Reference proteome</keyword>
<dbReference type="InParanoid" id="A0A077ZSV1"/>
<keyword evidence="1" id="KW-0479">Metal-binding</keyword>
<dbReference type="OMA" id="QKIHQPL"/>
<evidence type="ECO:0000256" key="2">
    <source>
        <dbReference type="SAM" id="MobiDB-lite"/>
    </source>
</evidence>
<dbReference type="EMBL" id="CCKQ01001291">
    <property type="protein sequence ID" value="CDW72390.1"/>
    <property type="molecule type" value="Genomic_DNA"/>
</dbReference>
<proteinExistence type="predicted"/>